<gene>
    <name evidence="1" type="ORF">DCAF_LOCUS24589</name>
</gene>
<name>A0AAV1SL29_9ROSI</name>
<sequence length="81" mass="9141">MYKKWLGVGDEDEKDAWLQLVLDSDEEEDDGFMDERKRSIEMYRGSFRVLSSIGSSGARRVGSRGGLSGNSRLGFIEVSYL</sequence>
<organism evidence="1 2">
    <name type="scientific">Dovyalis caffra</name>
    <dbReference type="NCBI Taxonomy" id="77055"/>
    <lineage>
        <taxon>Eukaryota</taxon>
        <taxon>Viridiplantae</taxon>
        <taxon>Streptophyta</taxon>
        <taxon>Embryophyta</taxon>
        <taxon>Tracheophyta</taxon>
        <taxon>Spermatophyta</taxon>
        <taxon>Magnoliopsida</taxon>
        <taxon>eudicotyledons</taxon>
        <taxon>Gunneridae</taxon>
        <taxon>Pentapetalae</taxon>
        <taxon>rosids</taxon>
        <taxon>fabids</taxon>
        <taxon>Malpighiales</taxon>
        <taxon>Salicaceae</taxon>
        <taxon>Flacourtieae</taxon>
        <taxon>Dovyalis</taxon>
    </lineage>
</organism>
<proteinExistence type="predicted"/>
<evidence type="ECO:0000313" key="1">
    <source>
        <dbReference type="EMBL" id="CAK7353164.1"/>
    </source>
</evidence>
<dbReference type="AlphaFoldDB" id="A0AAV1SL29"/>
<protein>
    <submittedName>
        <fullName evidence="1">Uncharacterized protein</fullName>
    </submittedName>
</protein>
<evidence type="ECO:0000313" key="2">
    <source>
        <dbReference type="Proteomes" id="UP001314170"/>
    </source>
</evidence>
<dbReference type="Proteomes" id="UP001314170">
    <property type="component" value="Unassembled WGS sequence"/>
</dbReference>
<dbReference type="EMBL" id="CAWUPB010001194">
    <property type="protein sequence ID" value="CAK7353164.1"/>
    <property type="molecule type" value="Genomic_DNA"/>
</dbReference>
<keyword evidence="2" id="KW-1185">Reference proteome</keyword>
<comment type="caution">
    <text evidence="1">The sequence shown here is derived from an EMBL/GenBank/DDBJ whole genome shotgun (WGS) entry which is preliminary data.</text>
</comment>
<accession>A0AAV1SL29</accession>
<reference evidence="1 2" key="1">
    <citation type="submission" date="2024-01" db="EMBL/GenBank/DDBJ databases">
        <authorList>
            <person name="Waweru B."/>
        </authorList>
    </citation>
    <scope>NUCLEOTIDE SEQUENCE [LARGE SCALE GENOMIC DNA]</scope>
</reference>